<evidence type="ECO:0000313" key="2">
    <source>
        <dbReference type="EMBL" id="QEC80214.1"/>
    </source>
</evidence>
<gene>
    <name evidence="2" type="ORF">FSB76_31235</name>
</gene>
<name>A0A5B8W8H0_9SPHI</name>
<organism evidence="2 3">
    <name type="scientific">Mucilaginibacter ginsenosidivorax</name>
    <dbReference type="NCBI Taxonomy" id="862126"/>
    <lineage>
        <taxon>Bacteria</taxon>
        <taxon>Pseudomonadati</taxon>
        <taxon>Bacteroidota</taxon>
        <taxon>Sphingobacteriia</taxon>
        <taxon>Sphingobacteriales</taxon>
        <taxon>Sphingobacteriaceae</taxon>
        <taxon>Mucilaginibacter</taxon>
    </lineage>
</organism>
<dbReference type="InterPro" id="IPR025345">
    <property type="entry name" value="DUF4249"/>
</dbReference>
<dbReference type="EMBL" id="CP042437">
    <property type="protein sequence ID" value="QEC80214.1"/>
    <property type="molecule type" value="Genomic_DNA"/>
</dbReference>
<dbReference type="AlphaFoldDB" id="A0A5B8W8H0"/>
<evidence type="ECO:0000256" key="1">
    <source>
        <dbReference type="SAM" id="SignalP"/>
    </source>
</evidence>
<sequence length="395" mass="43242">MMKRILYILFVLMGAMACKKQITIAPSAKVTSYLVVDGNISLGDSTTITLRRTVNLDSNAKANPELGAVVTVESAGGASYKLTGKGNGTYVSAPLNLSANEKYSLKITTLNGGKYASDFVPVKNSPPIDSVRTDITSNGLQIGVDTHDATNNSKYYRWEYTETYQIQSAFRSLITVVQNPSAPPPDFQYPRTGDQVIYNCWVSDTSNTIITTTTAKLSADKVNNAPIALVRANSEKFRFRYSILVKQYAITSDAFNYFELLKKNTEQIGGIFDPQPSELTGNMHCISNPNEPVIGYVTVGQVTQKRIFVDKASLPANWVAETPYGGCHLDTLLYARKVTTTIPTIPPIYVAEVHDLIYSGIELTVDYAPGGYTASSPICVDCTLRGTNKKPSFWK</sequence>
<reference evidence="2 3" key="1">
    <citation type="journal article" date="2013" name="J. Microbiol.">
        <title>Mucilaginibacter ginsenosidivorax sp. nov., with ginsenoside converting activity isolated from sediment.</title>
        <authorList>
            <person name="Kim J.K."/>
            <person name="Choi T.E."/>
            <person name="Liu Q.M."/>
            <person name="Park H.Y."/>
            <person name="Yi T.H."/>
            <person name="Yoon M.H."/>
            <person name="Kim S.C."/>
            <person name="Im W.T."/>
        </authorList>
    </citation>
    <scope>NUCLEOTIDE SEQUENCE [LARGE SCALE GENOMIC DNA]</scope>
    <source>
        <strain evidence="2 3">KHI28</strain>
    </source>
</reference>
<accession>A0A5B8W8H0</accession>
<dbReference type="Pfam" id="PF14054">
    <property type="entry name" value="DUF4249"/>
    <property type="match status" value="1"/>
</dbReference>
<dbReference type="RefSeq" id="WP_147060551.1">
    <property type="nucleotide sequence ID" value="NZ_CP042437.1"/>
</dbReference>
<dbReference type="PROSITE" id="PS51257">
    <property type="entry name" value="PROKAR_LIPOPROTEIN"/>
    <property type="match status" value="1"/>
</dbReference>
<proteinExistence type="predicted"/>
<feature type="chain" id="PRO_5022908591" evidence="1">
    <location>
        <begin position="21"/>
        <end position="395"/>
    </location>
</feature>
<dbReference type="KEGG" id="mgk:FSB76_31235"/>
<dbReference type="Proteomes" id="UP000321362">
    <property type="component" value="Chromosome"/>
</dbReference>
<evidence type="ECO:0000313" key="3">
    <source>
        <dbReference type="Proteomes" id="UP000321362"/>
    </source>
</evidence>
<keyword evidence="1" id="KW-0732">Signal</keyword>
<keyword evidence="3" id="KW-1185">Reference proteome</keyword>
<feature type="signal peptide" evidence="1">
    <location>
        <begin position="1"/>
        <end position="20"/>
    </location>
</feature>
<protein>
    <submittedName>
        <fullName evidence="2">DUF4249 domain-containing protein</fullName>
    </submittedName>
</protein>
<dbReference type="OrthoDB" id="1062680at2"/>